<dbReference type="AlphaFoldDB" id="A0A8T0KDV9"/>
<accession>A0A8T0KDV9</accession>
<comment type="caution">
    <text evidence="2">The sequence shown here is derived from an EMBL/GenBank/DDBJ whole genome shotgun (WGS) entry which is preliminary data.</text>
</comment>
<dbReference type="InterPro" id="IPR057984">
    <property type="entry name" value="PATROL1_C"/>
</dbReference>
<dbReference type="Pfam" id="PF25761">
    <property type="entry name" value="TPR_PATROL1"/>
    <property type="match status" value="1"/>
</dbReference>
<organism evidence="2 3">
    <name type="scientific">Phaseolus angularis</name>
    <name type="common">Azuki bean</name>
    <name type="synonym">Vigna angularis</name>
    <dbReference type="NCBI Taxonomy" id="3914"/>
    <lineage>
        <taxon>Eukaryota</taxon>
        <taxon>Viridiplantae</taxon>
        <taxon>Streptophyta</taxon>
        <taxon>Embryophyta</taxon>
        <taxon>Tracheophyta</taxon>
        <taxon>Spermatophyta</taxon>
        <taxon>Magnoliopsida</taxon>
        <taxon>eudicotyledons</taxon>
        <taxon>Gunneridae</taxon>
        <taxon>Pentapetalae</taxon>
        <taxon>rosids</taxon>
        <taxon>fabids</taxon>
        <taxon>Fabales</taxon>
        <taxon>Fabaceae</taxon>
        <taxon>Papilionoideae</taxon>
        <taxon>50 kb inversion clade</taxon>
        <taxon>NPAAA clade</taxon>
        <taxon>indigoferoid/millettioid clade</taxon>
        <taxon>Phaseoleae</taxon>
        <taxon>Vigna</taxon>
    </lineage>
</organism>
<evidence type="ECO:0000313" key="2">
    <source>
        <dbReference type="EMBL" id="KAG2396683.1"/>
    </source>
</evidence>
<name>A0A8T0KDV9_PHAAN</name>
<protein>
    <recommendedName>
        <fullName evidence="1">PATROL1-like C-terminal domain-containing protein</fullName>
    </recommendedName>
</protein>
<reference evidence="2 3" key="1">
    <citation type="submission" date="2020-05" db="EMBL/GenBank/DDBJ databases">
        <title>Vigna angularis (adzuki bean) Var. LongXiaoDou No. 4 denovo assembly.</title>
        <authorList>
            <person name="Xiang H."/>
        </authorList>
    </citation>
    <scope>NUCLEOTIDE SEQUENCE [LARGE SCALE GENOMIC DNA]</scope>
    <source>
        <tissue evidence="2">Leaf</tissue>
    </source>
</reference>
<sequence>MGLKALERRTVALLGNSKSTIKDGMEKRLKFKLSKAAFVEGICQLFEAMAYKVIFQDLCHVLWSIAMNNGAPEVVNSVKNTCIQECKERL</sequence>
<evidence type="ECO:0000259" key="1">
    <source>
        <dbReference type="Pfam" id="PF25761"/>
    </source>
</evidence>
<dbReference type="Proteomes" id="UP000743370">
    <property type="component" value="Unassembled WGS sequence"/>
</dbReference>
<feature type="domain" description="PATROL1-like C-terminal" evidence="1">
    <location>
        <begin position="4"/>
        <end position="64"/>
    </location>
</feature>
<dbReference type="EMBL" id="JABFOF010000005">
    <property type="protein sequence ID" value="KAG2396683.1"/>
    <property type="molecule type" value="Genomic_DNA"/>
</dbReference>
<proteinExistence type="predicted"/>
<evidence type="ECO:0000313" key="3">
    <source>
        <dbReference type="Proteomes" id="UP000743370"/>
    </source>
</evidence>
<gene>
    <name evidence="2" type="ORF">HKW66_Vig0229580</name>
</gene>